<proteinExistence type="predicted"/>
<dbReference type="InterPro" id="IPR008274">
    <property type="entry name" value="AldOxase/xan_DH_MoCoBD1"/>
</dbReference>
<comment type="caution">
    <text evidence="3">The sequence shown here is derived from an EMBL/GenBank/DDBJ whole genome shotgun (WGS) entry which is preliminary data.</text>
</comment>
<dbReference type="SMART" id="SM01008">
    <property type="entry name" value="Ald_Xan_dh_C"/>
    <property type="match status" value="1"/>
</dbReference>
<dbReference type="Pfam" id="PF02738">
    <property type="entry name" value="MoCoBD_1"/>
    <property type="match status" value="1"/>
</dbReference>
<dbReference type="InterPro" id="IPR046867">
    <property type="entry name" value="AldOxase/xan_DH_MoCoBD2"/>
</dbReference>
<evidence type="ECO:0000313" key="3">
    <source>
        <dbReference type="EMBL" id="PQV57409.1"/>
    </source>
</evidence>
<dbReference type="AlphaFoldDB" id="A0A2S8S9I1"/>
<dbReference type="InterPro" id="IPR052516">
    <property type="entry name" value="N-heterocyclic_Hydroxylase"/>
</dbReference>
<dbReference type="PANTHER" id="PTHR47495">
    <property type="entry name" value="ALDEHYDE DEHYDROGENASE"/>
    <property type="match status" value="1"/>
</dbReference>
<keyword evidence="4" id="KW-1185">Reference proteome</keyword>
<dbReference type="RefSeq" id="WP_105513666.1">
    <property type="nucleotide sequence ID" value="NZ_PVEP01000002.1"/>
</dbReference>
<dbReference type="SUPFAM" id="SSF56003">
    <property type="entry name" value="Molybdenum cofactor-binding domain"/>
    <property type="match status" value="2"/>
</dbReference>
<evidence type="ECO:0000313" key="4">
    <source>
        <dbReference type="Proteomes" id="UP000238338"/>
    </source>
</evidence>
<dbReference type="EMBL" id="PVEP01000002">
    <property type="protein sequence ID" value="PQV57409.1"/>
    <property type="molecule type" value="Genomic_DNA"/>
</dbReference>
<dbReference type="Pfam" id="PF20256">
    <property type="entry name" value="MoCoBD_2"/>
    <property type="match status" value="1"/>
</dbReference>
<keyword evidence="1" id="KW-0812">Transmembrane</keyword>
<dbReference type="Gene3D" id="3.30.365.10">
    <property type="entry name" value="Aldehyde oxidase/xanthine dehydrogenase, molybdopterin binding domain"/>
    <property type="match status" value="4"/>
</dbReference>
<gene>
    <name evidence="3" type="ORF">LX70_01212</name>
</gene>
<reference evidence="3 4" key="1">
    <citation type="submission" date="2018-02" db="EMBL/GenBank/DDBJ databases">
        <title>Genomic Encyclopedia of Archaeal and Bacterial Type Strains, Phase II (KMG-II): from individual species to whole genera.</title>
        <authorList>
            <person name="Goeker M."/>
        </authorList>
    </citation>
    <scope>NUCLEOTIDE SEQUENCE [LARGE SCALE GENOMIC DNA]</scope>
    <source>
        <strain evidence="3 4">DSM 18921</strain>
    </source>
</reference>
<dbReference type="InterPro" id="IPR006311">
    <property type="entry name" value="TAT_signal"/>
</dbReference>
<dbReference type="PIRSF" id="PIRSF036389">
    <property type="entry name" value="IOR_B"/>
    <property type="match status" value="1"/>
</dbReference>
<dbReference type="InterPro" id="IPR037165">
    <property type="entry name" value="AldOxase/xan_DH_Mopterin-bd_sf"/>
</dbReference>
<name>A0A2S8S9I1_9RHOB</name>
<protein>
    <submittedName>
        <fullName evidence="3">Isoquinoline 1-oxidoreductase beta subunit</fullName>
    </submittedName>
</protein>
<dbReference type="PROSITE" id="PS51318">
    <property type="entry name" value="TAT"/>
    <property type="match status" value="1"/>
</dbReference>
<dbReference type="Proteomes" id="UP000238338">
    <property type="component" value="Unassembled WGS sequence"/>
</dbReference>
<dbReference type="InterPro" id="IPR000674">
    <property type="entry name" value="Ald_Oxase/Xan_DH_a/b"/>
</dbReference>
<evidence type="ECO:0000259" key="2">
    <source>
        <dbReference type="SMART" id="SM01008"/>
    </source>
</evidence>
<accession>A0A2S8S9I1</accession>
<dbReference type="InterPro" id="IPR036856">
    <property type="entry name" value="Ald_Oxase/Xan_DH_a/b_sf"/>
</dbReference>
<feature type="transmembrane region" description="Helical" evidence="1">
    <location>
        <begin position="12"/>
        <end position="30"/>
    </location>
</feature>
<dbReference type="PANTHER" id="PTHR47495:SF1">
    <property type="entry name" value="BLL3820 PROTEIN"/>
    <property type="match status" value="1"/>
</dbReference>
<organism evidence="3 4">
    <name type="scientific">Albidovulum denitrificans</name>
    <dbReference type="NCBI Taxonomy" id="404881"/>
    <lineage>
        <taxon>Bacteria</taxon>
        <taxon>Pseudomonadati</taxon>
        <taxon>Pseudomonadota</taxon>
        <taxon>Alphaproteobacteria</taxon>
        <taxon>Rhodobacterales</taxon>
        <taxon>Paracoccaceae</taxon>
        <taxon>Albidovulum</taxon>
    </lineage>
</organism>
<dbReference type="SUPFAM" id="SSF54665">
    <property type="entry name" value="CO dehydrogenase molybdoprotein N-domain-like"/>
    <property type="match status" value="1"/>
</dbReference>
<dbReference type="InterPro" id="IPR012368">
    <property type="entry name" value="OxRdtase_Mopterin-bd_su_IorB"/>
</dbReference>
<sequence length="748" mass="78725">MSRAGKIARRTFLIGSAAIAGGVAFGYYKYKSPVANPLLEDLPQGAAALTPYVLIDETGVTLITPRMDMGQGVWSVQAMLIAEELDIDLDQIRVAPGTPSPAYYNTALSHEAVPFDPTDTSFTAETARGVVDAAMKFMGMQLTGGSTTVPDGYDKLRHAGAVARETLKAAAAARTGIPVGDLKTGRGAVVLPDGTRLDYTTLAPDAAVIAPVTDVALRDPKDWRLIGHRIERIDIRAKSTGTQVYAIDLEPDGVVHAAVRLNPGRSGAPLRYDATAAEAMRGVEKVVPVTGGVAVLADNTWRAFQAADAIRIDWPAPAFPAEMEAHWAILSDGFTEANLSATPREAGNVAAALMQAGDAALSVEYRAPYLAHAPMEPMSATVLVEGGRTEVRAATQVPRFTQANVAKVLGLPDEAVHVHVQMAGGSYGQRLEDDAIRIAAEIADTVPGRPVKLTLKREEDFATDYPRQIAMARGLGTVANGQVTGFDLSIAMPSVMASQMGRQGFGALGADAQITAGAGDQPFAIPDYRVRGYQVDGLAPVSSWRSVGASTNGFFHDCLLDELIHAAGADPLAERIRLTADPEARKVLEVVGEMCGWGARLAPGQGRGLAFCRSFGVPVAEVVEVRATPQGIRIEKVWIAAGVGRVIDPANFENLVAGGAVFGLAHAMNCQITYAGGAAEQTNFDSYEGMRLPQGPEVEVRAVEGMGRVRGIGEPPVPPAAAALANAIFAATGQRIRELPLGNTVDFA</sequence>
<dbReference type="GO" id="GO:0016491">
    <property type="term" value="F:oxidoreductase activity"/>
    <property type="evidence" value="ECO:0007669"/>
    <property type="project" value="InterPro"/>
</dbReference>
<evidence type="ECO:0000256" key="1">
    <source>
        <dbReference type="SAM" id="Phobius"/>
    </source>
</evidence>
<dbReference type="OrthoDB" id="9767994at2"/>
<keyword evidence="1" id="KW-0472">Membrane</keyword>
<feature type="domain" description="Aldehyde oxidase/xanthine dehydrogenase a/b hammerhead" evidence="2">
    <location>
        <begin position="240"/>
        <end position="317"/>
    </location>
</feature>
<keyword evidence="1" id="KW-1133">Transmembrane helix</keyword>
<dbReference type="Gene3D" id="3.90.1170.50">
    <property type="entry name" value="Aldehyde oxidase/xanthine dehydrogenase, a/b hammerhead"/>
    <property type="match status" value="1"/>
</dbReference>